<evidence type="ECO:0000313" key="1">
    <source>
        <dbReference type="EMBL" id="AXZ95788.1"/>
    </source>
</evidence>
<gene>
    <name evidence="2" type="primary">MGF_360-4L</name>
</gene>
<evidence type="ECO:0000313" key="2">
    <source>
        <dbReference type="EMBL" id="AXZ95941.1"/>
    </source>
</evidence>
<dbReference type="GO" id="GO:0042330">
    <property type="term" value="P:taxis"/>
    <property type="evidence" value="ECO:0007669"/>
    <property type="project" value="InterPro"/>
</dbReference>
<dbReference type="InterPro" id="IPR002595">
    <property type="entry name" value="ASFV_MGF360"/>
</dbReference>
<name>A0A385KMC2_ASF</name>
<organism evidence="2">
    <name type="scientific">African swine fever virus</name>
    <name type="common">ASFV</name>
    <dbReference type="NCBI Taxonomy" id="10497"/>
    <lineage>
        <taxon>Viruses</taxon>
        <taxon>Varidnaviria</taxon>
        <taxon>Bamfordvirae</taxon>
        <taxon>Nucleocytoviricota</taxon>
        <taxon>Pokkesviricetes</taxon>
        <taxon>Asfuvirales</taxon>
        <taxon>Asfarviridae</taxon>
        <taxon>Asfivirus</taxon>
        <taxon>Asfivirus haemorrhagiae</taxon>
    </lineage>
</organism>
<dbReference type="Proteomes" id="UP000268777">
    <property type="component" value="Segment"/>
</dbReference>
<dbReference type="Proteomes" id="UP000268358">
    <property type="component" value="Segment"/>
</dbReference>
<organismHost>
    <name type="scientific">Potamochoerus larvatus</name>
    <name type="common">Bushpig</name>
    <dbReference type="NCBI Taxonomy" id="273792"/>
</organismHost>
<dbReference type="Pfam" id="PF01671">
    <property type="entry name" value="ASFV_360"/>
    <property type="match status" value="1"/>
</dbReference>
<organismHost>
    <name type="scientific">Phacochoerus africanus</name>
    <name type="common">Warthog</name>
    <dbReference type="NCBI Taxonomy" id="41426"/>
</organismHost>
<organismHost>
    <name type="scientific">Ornithodoros</name>
    <name type="common">relapsing fever ticks</name>
    <dbReference type="NCBI Taxonomy" id="6937"/>
</organismHost>
<proteinExistence type="predicted"/>
<reference evidence="2" key="1">
    <citation type="submission" date="2018-02" db="EMBL/GenBank/DDBJ databases">
        <title>Whole genome sequencing of African swine fever virus strains isolated from infected wild boars and pigs.</title>
        <authorList>
            <person name="Wozniakowski G."/>
            <person name="Mazur N."/>
            <person name="Pejsak Z."/>
        </authorList>
    </citation>
    <scope>NUCLEOTIDE SEQUENCE [LARGE SCALE GENOMIC DNA]</scope>
    <source>
        <strain evidence="1">Pol16_20186_o7</strain>
        <strain evidence="2">Pol16_20538_o9</strain>
    </source>
</reference>
<organismHost>
    <name type="scientific">Ornithodoros moubata</name>
    <name type="common">Soft tick</name>
    <name type="synonym">Argasid tick</name>
    <dbReference type="NCBI Taxonomy" id="6938"/>
</organismHost>
<protein>
    <submittedName>
        <fullName evidence="2">MGF_360-4L</fullName>
    </submittedName>
</protein>
<accession>A0A385KMC2</accession>
<dbReference type="EMBL" id="MG939584">
    <property type="protein sequence ID" value="AXZ95941.1"/>
    <property type="molecule type" value="Genomic_DNA"/>
</dbReference>
<organismHost>
    <name type="scientific">Phacochoerus aethiopicus</name>
    <name type="common">Warthog</name>
    <dbReference type="NCBI Taxonomy" id="85517"/>
</organismHost>
<dbReference type="EMBL" id="MG939583">
    <property type="protein sequence ID" value="AXZ95788.1"/>
    <property type="molecule type" value="Genomic_DNA"/>
</dbReference>
<organismHost>
    <name type="scientific">Sus scrofa</name>
    <name type="common">Pig</name>
    <dbReference type="NCBI Taxonomy" id="9823"/>
</organismHost>
<sequence length="399" mass="46323">MITFTPVIHNNTMNSLQVLTKKVLIETKAFSNYHEDDIFILQQLGLWWENGPIGFCKQCKMVTGGSMSCSDVDSYELDRALVKAVKENQTDLIKLFVLWGADINFGIMCAKTKQTKDLCIQLGANPEFLDVGLYNMFVYLVKRKKVLLAIEIYYDNILILDSFNSNDFHLLIDFVYNRFILYLDEKEEEMTRNTLVLKFWYKFAIDFNLTKPIHYLSKKFPHLDLWRLQTAIYLGNIDEVHHAYFQENIRLGLNVMMFLACARPGNKLGIYYCFALGADLDRALERLISFNSINREINRKIRGEKRLCIEGSYLSNVYFCIGLGANPYTKKIQEIIKQKHSNIMILLFSKKKILSPHSVLQNKILDPSDVHKMISTYKNTESFYPFSSLAVKLIQQANI</sequence>
<dbReference type="SMR" id="A0A385KMC2"/>